<proteinExistence type="inferred from homology"/>
<accession>A0AA96W8W6</accession>
<comment type="function">
    <text evidence="4">This protein is involved in the repair of mismatches in DNA. It is required for dam-dependent methyl-directed DNA mismatch repair. May act as a 'molecular matchmaker', a protein that promotes the formation of a stable complex between two or more DNA-binding proteins in an ATP-dependent manner without itself being part of a final effector complex.</text>
</comment>
<gene>
    <name evidence="4 7" type="primary">mutL</name>
    <name evidence="7" type="ORF">HJG54_02665</name>
</gene>
<dbReference type="GO" id="GO:0016887">
    <property type="term" value="F:ATP hydrolysis activity"/>
    <property type="evidence" value="ECO:0007669"/>
    <property type="project" value="InterPro"/>
</dbReference>
<dbReference type="Gene3D" id="3.30.1370.100">
    <property type="entry name" value="MutL, C-terminal domain, regulatory subdomain"/>
    <property type="match status" value="1"/>
</dbReference>
<dbReference type="CDD" id="cd00782">
    <property type="entry name" value="MutL_Trans"/>
    <property type="match status" value="1"/>
</dbReference>
<dbReference type="GO" id="GO:0030983">
    <property type="term" value="F:mismatched DNA binding"/>
    <property type="evidence" value="ECO:0007669"/>
    <property type="project" value="InterPro"/>
</dbReference>
<evidence type="ECO:0000256" key="1">
    <source>
        <dbReference type="ARBA" id="ARBA00006082"/>
    </source>
</evidence>
<evidence type="ECO:0000313" key="7">
    <source>
        <dbReference type="EMBL" id="WNZ21877.1"/>
    </source>
</evidence>
<keyword evidence="7" id="KW-0255">Endonuclease</keyword>
<dbReference type="Pfam" id="PF08676">
    <property type="entry name" value="MutL_C"/>
    <property type="match status" value="1"/>
</dbReference>
<evidence type="ECO:0000256" key="3">
    <source>
        <dbReference type="ARBA" id="ARBA00023204"/>
    </source>
</evidence>
<dbReference type="GO" id="GO:0004519">
    <property type="term" value="F:endonuclease activity"/>
    <property type="evidence" value="ECO:0007669"/>
    <property type="project" value="UniProtKB-KW"/>
</dbReference>
<keyword evidence="7" id="KW-0540">Nuclease</keyword>
<dbReference type="InterPro" id="IPR014790">
    <property type="entry name" value="MutL_C"/>
</dbReference>
<dbReference type="SUPFAM" id="SSF55874">
    <property type="entry name" value="ATPase domain of HSP90 chaperone/DNA topoisomerase II/histidine kinase"/>
    <property type="match status" value="1"/>
</dbReference>
<name>A0AA96W8W6_9CYAN</name>
<evidence type="ECO:0000256" key="2">
    <source>
        <dbReference type="ARBA" id="ARBA00022763"/>
    </source>
</evidence>
<evidence type="ECO:0000259" key="6">
    <source>
        <dbReference type="SMART" id="SM01340"/>
    </source>
</evidence>
<feature type="domain" description="DNA mismatch repair protein S5" evidence="6">
    <location>
        <begin position="197"/>
        <end position="335"/>
    </location>
</feature>
<dbReference type="GO" id="GO:0006298">
    <property type="term" value="P:mismatch repair"/>
    <property type="evidence" value="ECO:0007669"/>
    <property type="project" value="UniProtKB-UniRule"/>
</dbReference>
<dbReference type="NCBIfam" id="TIGR00585">
    <property type="entry name" value="mutl"/>
    <property type="match status" value="1"/>
</dbReference>
<evidence type="ECO:0000256" key="4">
    <source>
        <dbReference type="HAMAP-Rule" id="MF_00149"/>
    </source>
</evidence>
<dbReference type="CDD" id="cd16926">
    <property type="entry name" value="HATPase_MutL-MLH-PMS-like"/>
    <property type="match status" value="1"/>
</dbReference>
<keyword evidence="3 4" id="KW-0234">DNA repair</keyword>
<dbReference type="RefSeq" id="WP_316433193.1">
    <property type="nucleotide sequence ID" value="NZ_CP053586.1"/>
</dbReference>
<dbReference type="InterPro" id="IPR020667">
    <property type="entry name" value="DNA_mismatch_repair_MutL"/>
</dbReference>
<dbReference type="PROSITE" id="PS00058">
    <property type="entry name" value="DNA_MISMATCH_REPAIR_1"/>
    <property type="match status" value="1"/>
</dbReference>
<dbReference type="InterPro" id="IPR038973">
    <property type="entry name" value="MutL/Mlh/Pms-like"/>
</dbReference>
<protein>
    <recommendedName>
        <fullName evidence="4">DNA mismatch repair protein MutL</fullName>
    </recommendedName>
</protein>
<dbReference type="InterPro" id="IPR014721">
    <property type="entry name" value="Ribsml_uS5_D2-typ_fold_subgr"/>
</dbReference>
<dbReference type="NCBIfam" id="NF000951">
    <property type="entry name" value="PRK00095.2-1"/>
    <property type="match status" value="1"/>
</dbReference>
<sequence length="568" mass="63460">MTTQIQALPVEVIHLIAAGEVIDSLAAVVRELAENALDANATRISISVWTDCWRVRVTDNGIGMTLTDLEQAALPHSTSKIQTTADLGQVHSLGFRGEALHSIAQLADLEICSRFNHSESGYRVTYNRQGEPVQVQTVALATGTIVTASHLFAQWPSRRQSLPSPTQQLRSVQQVVQQLALCHPQVTWQVEQNDRPWLAIWGGASAKSILTQLLKEAQPSDFQELSPSPTFPTSLSAASLYLLLGLPDRCHRHRPDWIHIAVNGRIVQLPELTQVVLSTLRRALPRERFPVCFLHLQVPPAQVDWNRHPAKTEIYLRYLDQWQTQIQQAIDQALQSSLSQLPEAAHAARLSQVLKVAEADGIYRTSRVIQPESPASDDAAARSPQTLLPLKAIAQVHNRYILAEHPTGMWLIEQHIAHERVLYEQLCNRWQIVPLASPLVLGPLSTAQLEQLQRLGIEVEPFGEQRWAVRSAPEMLAERADCGEALWELSQGGNLESALVATACRTAIRNGTPLSLLEMQTLLEQWQCTRNPRTCPHGRPIYLSLEESSLARFFRRHWVIGKSHGIED</sequence>
<comment type="similarity">
    <text evidence="1 4">Belongs to the DNA mismatch repair MutL/HexB family.</text>
</comment>
<keyword evidence="2 4" id="KW-0227">DNA damage</keyword>
<dbReference type="InterPro" id="IPR042120">
    <property type="entry name" value="MutL_C_dimsub"/>
</dbReference>
<evidence type="ECO:0000259" key="5">
    <source>
        <dbReference type="SMART" id="SM00853"/>
    </source>
</evidence>
<dbReference type="Gene3D" id="3.30.565.10">
    <property type="entry name" value="Histidine kinase-like ATPase, C-terminal domain"/>
    <property type="match status" value="1"/>
</dbReference>
<dbReference type="InterPro" id="IPR014762">
    <property type="entry name" value="DNA_mismatch_repair_CS"/>
</dbReference>
<reference evidence="7" key="1">
    <citation type="submission" date="2020-05" db="EMBL/GenBank/DDBJ databases">
        <authorList>
            <person name="Zhu T."/>
            <person name="Keshari N."/>
            <person name="Lu X."/>
        </authorList>
    </citation>
    <scope>NUCLEOTIDE SEQUENCE</scope>
    <source>
        <strain evidence="7">NK1-12</strain>
    </source>
</reference>
<dbReference type="Pfam" id="PF01119">
    <property type="entry name" value="DNA_mis_repair"/>
    <property type="match status" value="1"/>
</dbReference>
<dbReference type="InterPro" id="IPR042121">
    <property type="entry name" value="MutL_C_regsub"/>
</dbReference>
<dbReference type="AlphaFoldDB" id="A0AA96W8W6"/>
<dbReference type="HAMAP" id="MF_00149">
    <property type="entry name" value="DNA_mis_repair"/>
    <property type="match status" value="1"/>
</dbReference>
<dbReference type="SUPFAM" id="SSF54211">
    <property type="entry name" value="Ribosomal protein S5 domain 2-like"/>
    <property type="match status" value="1"/>
</dbReference>
<dbReference type="GO" id="GO:0032300">
    <property type="term" value="C:mismatch repair complex"/>
    <property type="evidence" value="ECO:0007669"/>
    <property type="project" value="InterPro"/>
</dbReference>
<dbReference type="Gene3D" id="3.30.230.10">
    <property type="match status" value="1"/>
</dbReference>
<dbReference type="InterPro" id="IPR037198">
    <property type="entry name" value="MutL_C_sf"/>
</dbReference>
<dbReference type="GO" id="GO:0140664">
    <property type="term" value="F:ATP-dependent DNA damage sensor activity"/>
    <property type="evidence" value="ECO:0007669"/>
    <property type="project" value="InterPro"/>
</dbReference>
<dbReference type="SUPFAM" id="SSF118116">
    <property type="entry name" value="DNA mismatch repair protein MutL"/>
    <property type="match status" value="1"/>
</dbReference>
<dbReference type="FunFam" id="3.30.565.10:FF:000003">
    <property type="entry name" value="DNA mismatch repair endonuclease MutL"/>
    <property type="match status" value="1"/>
</dbReference>
<dbReference type="EMBL" id="CP053586">
    <property type="protein sequence ID" value="WNZ21877.1"/>
    <property type="molecule type" value="Genomic_DNA"/>
</dbReference>
<dbReference type="SMART" id="SM01340">
    <property type="entry name" value="DNA_mis_repair"/>
    <property type="match status" value="1"/>
</dbReference>
<dbReference type="PANTHER" id="PTHR10073:SF12">
    <property type="entry name" value="DNA MISMATCH REPAIR PROTEIN MLH1"/>
    <property type="match status" value="1"/>
</dbReference>
<dbReference type="GO" id="GO:0005524">
    <property type="term" value="F:ATP binding"/>
    <property type="evidence" value="ECO:0007669"/>
    <property type="project" value="InterPro"/>
</dbReference>
<dbReference type="InterPro" id="IPR013507">
    <property type="entry name" value="DNA_mismatch_S5_2-like"/>
</dbReference>
<dbReference type="Gene3D" id="3.30.1540.20">
    <property type="entry name" value="MutL, C-terminal domain, dimerisation subdomain"/>
    <property type="match status" value="1"/>
</dbReference>
<dbReference type="InterPro" id="IPR002099">
    <property type="entry name" value="MutL/Mlh/PMS"/>
</dbReference>
<dbReference type="PANTHER" id="PTHR10073">
    <property type="entry name" value="DNA MISMATCH REPAIR PROTEIN MLH, PMS, MUTL"/>
    <property type="match status" value="1"/>
</dbReference>
<dbReference type="InterPro" id="IPR036890">
    <property type="entry name" value="HATPase_C_sf"/>
</dbReference>
<organism evidence="7">
    <name type="scientific">Leptolyngbya sp. NK1-12</name>
    <dbReference type="NCBI Taxonomy" id="2547451"/>
    <lineage>
        <taxon>Bacteria</taxon>
        <taxon>Bacillati</taxon>
        <taxon>Cyanobacteriota</taxon>
        <taxon>Cyanophyceae</taxon>
        <taxon>Leptolyngbyales</taxon>
        <taxon>Leptolyngbyaceae</taxon>
        <taxon>Leptolyngbya group</taxon>
        <taxon>Leptolyngbya</taxon>
    </lineage>
</organism>
<dbReference type="SMART" id="SM00853">
    <property type="entry name" value="MutL_C"/>
    <property type="match status" value="1"/>
</dbReference>
<keyword evidence="7" id="KW-0378">Hydrolase</keyword>
<feature type="domain" description="MutL C-terminal dimerisation" evidence="5">
    <location>
        <begin position="392"/>
        <end position="514"/>
    </location>
</feature>
<dbReference type="Pfam" id="PF13589">
    <property type="entry name" value="HATPase_c_3"/>
    <property type="match status" value="1"/>
</dbReference>
<dbReference type="InterPro" id="IPR020568">
    <property type="entry name" value="Ribosomal_Su5_D2-typ_SF"/>
</dbReference>